<dbReference type="InterPro" id="IPR004524">
    <property type="entry name" value="Asp-tRNA-ligase_1"/>
</dbReference>
<keyword evidence="6 7" id="KW-0030">Aminoacyl-tRNA synthetase</keyword>
<feature type="binding site" evidence="7">
    <location>
        <position position="349"/>
    </location>
    <ligand>
        <name>ATP</name>
        <dbReference type="ChEBI" id="CHEBI:30616"/>
    </ligand>
</feature>
<keyword evidence="7" id="KW-0963">Cytoplasm</keyword>
<dbReference type="CDD" id="cd04317">
    <property type="entry name" value="EcAspRS_like_N"/>
    <property type="match status" value="1"/>
</dbReference>
<dbReference type="InterPro" id="IPR006195">
    <property type="entry name" value="aa-tRNA-synth_II"/>
</dbReference>
<evidence type="ECO:0000256" key="4">
    <source>
        <dbReference type="ARBA" id="ARBA00022840"/>
    </source>
</evidence>
<dbReference type="PROSITE" id="PS50862">
    <property type="entry name" value="AA_TRNA_LIGASE_II"/>
    <property type="match status" value="1"/>
</dbReference>
<feature type="binding site" evidence="7">
    <location>
        <position position="211"/>
    </location>
    <ligand>
        <name>L-aspartate</name>
        <dbReference type="ChEBI" id="CHEBI:29991"/>
    </ligand>
</feature>
<evidence type="ECO:0000313" key="10">
    <source>
        <dbReference type="Proteomes" id="UP000176317"/>
    </source>
</evidence>
<keyword evidence="3 7" id="KW-0547">Nucleotide-binding</keyword>
<feature type="binding site" evidence="7">
    <location>
        <position position="356"/>
    </location>
    <ligand>
        <name>L-aspartate</name>
        <dbReference type="ChEBI" id="CHEBI:29991"/>
    </ligand>
</feature>
<dbReference type="Proteomes" id="UP000176317">
    <property type="component" value="Unassembled WGS sequence"/>
</dbReference>
<dbReference type="InterPro" id="IPR002312">
    <property type="entry name" value="Asp/Asn-tRNA-synth_IIb"/>
</dbReference>
<dbReference type="InterPro" id="IPR004364">
    <property type="entry name" value="Aa-tRNA-synt_II"/>
</dbReference>
<comment type="subcellular location">
    <subcellularLocation>
        <location evidence="7">Cytoplasm</location>
    </subcellularLocation>
</comment>
<dbReference type="SUPFAM" id="SSF50249">
    <property type="entry name" value="Nucleic acid-binding proteins"/>
    <property type="match status" value="1"/>
</dbReference>
<dbReference type="PANTHER" id="PTHR22594:SF5">
    <property type="entry name" value="ASPARTATE--TRNA LIGASE, MITOCHONDRIAL"/>
    <property type="match status" value="1"/>
</dbReference>
<dbReference type="GO" id="GO:0006422">
    <property type="term" value="P:aspartyl-tRNA aminoacylation"/>
    <property type="evidence" value="ECO:0007669"/>
    <property type="project" value="UniProtKB-UniRule"/>
</dbReference>
<dbReference type="AlphaFoldDB" id="A0A1F5G266"/>
<dbReference type="InterPro" id="IPR047090">
    <property type="entry name" value="AspRS_core"/>
</dbReference>
<dbReference type="InterPro" id="IPR012340">
    <property type="entry name" value="NA-bd_OB-fold"/>
</dbReference>
<dbReference type="Gene3D" id="2.40.50.140">
    <property type="entry name" value="Nucleic acid-binding proteins"/>
    <property type="match status" value="1"/>
</dbReference>
<organism evidence="9 10">
    <name type="scientific">Candidatus Curtissbacteria bacterium RBG_13_35_7</name>
    <dbReference type="NCBI Taxonomy" id="1797705"/>
    <lineage>
        <taxon>Bacteria</taxon>
        <taxon>Candidatus Curtissiibacteriota</taxon>
    </lineage>
</organism>
<dbReference type="PANTHER" id="PTHR22594">
    <property type="entry name" value="ASPARTYL/LYSYL-TRNA SYNTHETASE"/>
    <property type="match status" value="1"/>
</dbReference>
<evidence type="ECO:0000256" key="6">
    <source>
        <dbReference type="ARBA" id="ARBA00023146"/>
    </source>
</evidence>
<dbReference type="PRINTS" id="PR01042">
    <property type="entry name" value="TRNASYNTHASP"/>
</dbReference>
<gene>
    <name evidence="7" type="primary">aspS</name>
    <name evidence="9" type="ORF">A2164_00500</name>
</gene>
<dbReference type="CDD" id="cd00777">
    <property type="entry name" value="AspRS_core"/>
    <property type="match status" value="1"/>
</dbReference>
<dbReference type="HAMAP" id="MF_00044">
    <property type="entry name" value="Asp_tRNA_synth_type1"/>
    <property type="match status" value="1"/>
</dbReference>
<reference evidence="9 10" key="1">
    <citation type="journal article" date="2016" name="Nat. Commun.">
        <title>Thousands of microbial genomes shed light on interconnected biogeochemical processes in an aquifer system.</title>
        <authorList>
            <person name="Anantharaman K."/>
            <person name="Brown C.T."/>
            <person name="Hug L.A."/>
            <person name="Sharon I."/>
            <person name="Castelle C.J."/>
            <person name="Probst A.J."/>
            <person name="Thomas B.C."/>
            <person name="Singh A."/>
            <person name="Wilkins M.J."/>
            <person name="Karaoz U."/>
            <person name="Brodie E.L."/>
            <person name="Williams K.H."/>
            <person name="Hubbard S.S."/>
            <person name="Banfield J.F."/>
        </authorList>
    </citation>
    <scope>NUCLEOTIDE SEQUENCE [LARGE SCALE GENOMIC DNA]</scope>
</reference>
<protein>
    <recommendedName>
        <fullName evidence="7">Aspartate--tRNA(Asp/Asn) ligase</fullName>
        <ecNumber evidence="7">6.1.1.23</ecNumber>
    </recommendedName>
    <alternativeName>
        <fullName evidence="7">Aspartyl-tRNA synthetase</fullName>
        <shortName evidence="7">AspRS</shortName>
    </alternativeName>
    <alternativeName>
        <fullName evidence="7">Non-discriminating aspartyl-tRNA synthetase</fullName>
        <shortName evidence="7">ND-AspRS</shortName>
    </alternativeName>
</protein>
<dbReference type="InterPro" id="IPR045864">
    <property type="entry name" value="aa-tRNA-synth_II/BPL/LPL"/>
</dbReference>
<dbReference type="GO" id="GO:0050560">
    <property type="term" value="F:aspartate-tRNA(Asn) ligase activity"/>
    <property type="evidence" value="ECO:0007669"/>
    <property type="project" value="UniProtKB-EC"/>
</dbReference>
<dbReference type="EC" id="6.1.1.23" evidence="7"/>
<feature type="region of interest" description="Aspartate" evidence="7">
    <location>
        <begin position="189"/>
        <end position="192"/>
    </location>
</feature>
<comment type="similarity">
    <text evidence="1 7">Belongs to the class-II aminoacyl-tRNA synthetase family. Type 1 subfamily.</text>
</comment>
<evidence type="ECO:0000313" key="9">
    <source>
        <dbReference type="EMBL" id="OGD85971.1"/>
    </source>
</evidence>
<evidence type="ECO:0000256" key="1">
    <source>
        <dbReference type="ARBA" id="ARBA00006303"/>
    </source>
</evidence>
<dbReference type="GO" id="GO:0003676">
    <property type="term" value="F:nucleic acid binding"/>
    <property type="evidence" value="ECO:0007669"/>
    <property type="project" value="InterPro"/>
</dbReference>
<evidence type="ECO:0000256" key="7">
    <source>
        <dbReference type="HAMAP-Rule" id="MF_00044"/>
    </source>
</evidence>
<sequence length="451" mass="51763">MKRTYIADTIKNINKEVKILGRAATIRDHGKVTFIDVTDNSGLVQVVTRVGIEISPQDIVEVIGKVIKRAANLVNKDIKTGAIEIEIKSLKILSKSLTSPIPIEGDGRDIDEDLRLKYRYLDLRRPRLKNNLKLRHQMLMFMRQFLTSRGFIEIETPILTKATPEGARDFVVPSRLQPGKFYALPQSPQQYKQLLMVADYEKYFQIARCFRDEDPRADRAYGEFTQLDMEMSYVTQEDILTIIEQLFKEITEKVFKKKVYKYPFPRISHSEAIRKYGADKFDLRIKKSPDVLAFAFVIDFPLFEKTEEQAISPSHHPFTAPKEEDLKLLDKNPMKVRSYQHDLVCNGLEVGGGSIRISDHKIQRKIFRILGYKEKEIEEKFGHLLNAFRYGVPPHGGIAPGIERLLMVATGEENTREVMAYPVTGSGQTAVMDAPSVIEDNILREFKLKKL</sequence>
<dbReference type="Gene3D" id="3.30.1360.30">
    <property type="entry name" value="GAD-like domain"/>
    <property type="match status" value="1"/>
</dbReference>
<dbReference type="GO" id="GO:0005524">
    <property type="term" value="F:ATP binding"/>
    <property type="evidence" value="ECO:0007669"/>
    <property type="project" value="UniProtKB-UniRule"/>
</dbReference>
<keyword evidence="5 7" id="KW-0648">Protein biosynthesis</keyword>
<proteinExistence type="inferred from homology"/>
<feature type="binding site" evidence="7">
    <location>
        <position position="165"/>
    </location>
    <ligand>
        <name>L-aspartate</name>
        <dbReference type="ChEBI" id="CHEBI:29991"/>
    </ligand>
</feature>
<dbReference type="Pfam" id="PF00152">
    <property type="entry name" value="tRNA-synt_2"/>
    <property type="match status" value="1"/>
</dbReference>
<keyword evidence="4 7" id="KW-0067">ATP-binding</keyword>
<comment type="caution">
    <text evidence="9">The sequence shown here is derived from an EMBL/GenBank/DDBJ whole genome shotgun (WGS) entry which is preliminary data.</text>
</comment>
<dbReference type="Gene3D" id="3.30.930.10">
    <property type="entry name" value="Bira Bifunctional Protein, Domain 2"/>
    <property type="match status" value="2"/>
</dbReference>
<evidence type="ECO:0000256" key="2">
    <source>
        <dbReference type="ARBA" id="ARBA00022598"/>
    </source>
</evidence>
<comment type="catalytic activity">
    <reaction evidence="7">
        <text>tRNA(Asx) + L-aspartate + ATP = L-aspartyl-tRNA(Asx) + AMP + diphosphate</text>
        <dbReference type="Rhea" id="RHEA:18349"/>
        <dbReference type="Rhea" id="RHEA-COMP:9710"/>
        <dbReference type="Rhea" id="RHEA-COMP:9711"/>
        <dbReference type="ChEBI" id="CHEBI:29991"/>
        <dbReference type="ChEBI" id="CHEBI:30616"/>
        <dbReference type="ChEBI" id="CHEBI:33019"/>
        <dbReference type="ChEBI" id="CHEBI:78442"/>
        <dbReference type="ChEBI" id="CHEBI:78516"/>
        <dbReference type="ChEBI" id="CHEBI:456215"/>
        <dbReference type="EC" id="6.1.1.23"/>
    </reaction>
</comment>
<evidence type="ECO:0000256" key="5">
    <source>
        <dbReference type="ARBA" id="ARBA00022917"/>
    </source>
</evidence>
<feature type="binding site" evidence="7">
    <location>
        <position position="315"/>
    </location>
    <ligand>
        <name>L-aspartate</name>
        <dbReference type="ChEBI" id="CHEBI:29991"/>
    </ligand>
</feature>
<evidence type="ECO:0000256" key="3">
    <source>
        <dbReference type="ARBA" id="ARBA00022741"/>
    </source>
</evidence>
<comment type="function">
    <text evidence="7">Aspartyl-tRNA synthetase with relaxed tRNA specificity since it is able to aspartylate not only its cognate tRNA(Asp) but also tRNA(Asn). Reaction proceeds in two steps: L-aspartate is first activated by ATP to form Asp-AMP and then transferred to the acceptor end of tRNA(Asp/Asn).</text>
</comment>
<comment type="caution">
    <text evidence="7">Lacks conserved residue(s) required for the propagation of feature annotation.</text>
</comment>
<feature type="site" description="Important for tRNA non-discrimination" evidence="7">
    <location>
        <position position="29"/>
    </location>
</feature>
<feature type="binding site" evidence="7">
    <location>
        <begin position="211"/>
        <end position="213"/>
    </location>
    <ligand>
        <name>ATP</name>
        <dbReference type="ChEBI" id="CHEBI:30616"/>
    </ligand>
</feature>
<dbReference type="InterPro" id="IPR004365">
    <property type="entry name" value="NA-bd_OB_tRNA"/>
</dbReference>
<feature type="binding site" evidence="7">
    <location>
        <begin position="401"/>
        <end position="404"/>
    </location>
    <ligand>
        <name>ATP</name>
        <dbReference type="ChEBI" id="CHEBI:30616"/>
    </ligand>
</feature>
<dbReference type="InterPro" id="IPR004115">
    <property type="entry name" value="GAD-like_sf"/>
</dbReference>
<dbReference type="GO" id="GO:0005737">
    <property type="term" value="C:cytoplasm"/>
    <property type="evidence" value="ECO:0007669"/>
    <property type="project" value="UniProtKB-SubCell"/>
</dbReference>
<feature type="domain" description="Aminoacyl-transfer RNA synthetases class-II family profile" evidence="8">
    <location>
        <begin position="132"/>
        <end position="422"/>
    </location>
</feature>
<dbReference type="Pfam" id="PF01336">
    <property type="entry name" value="tRNA_anti-codon"/>
    <property type="match status" value="1"/>
</dbReference>
<dbReference type="SUPFAM" id="SSF55681">
    <property type="entry name" value="Class II aaRS and biotin synthetases"/>
    <property type="match status" value="1"/>
</dbReference>
<dbReference type="EMBL" id="MFAT01000050">
    <property type="protein sequence ID" value="OGD85971.1"/>
    <property type="molecule type" value="Genomic_DNA"/>
</dbReference>
<accession>A0A1F5G266</accession>
<name>A0A1F5G266_9BACT</name>
<evidence type="ECO:0000259" key="8">
    <source>
        <dbReference type="PROSITE" id="PS50862"/>
    </source>
</evidence>
<keyword evidence="2 7" id="KW-0436">Ligase</keyword>
<dbReference type="InterPro" id="IPR047089">
    <property type="entry name" value="Asp-tRNA-ligase_1_N"/>
</dbReference>
<comment type="subunit">
    <text evidence="7">Homodimer.</text>
</comment>
<dbReference type="GO" id="GO:0004815">
    <property type="term" value="F:aspartate-tRNA ligase activity"/>
    <property type="evidence" value="ECO:0007669"/>
    <property type="project" value="UniProtKB-UniRule"/>
</dbReference>